<reference evidence="3" key="2">
    <citation type="journal article" date="2020" name="Microorganisms">
        <title>Osmotic Adaptation and Compatible Solute Biosynthesis of Phototrophic Bacteria as Revealed from Genome Analyses.</title>
        <authorList>
            <person name="Imhoff J.F."/>
            <person name="Rahn T."/>
            <person name="Kunzel S."/>
            <person name="Keller A."/>
            <person name="Neulinger S.C."/>
        </authorList>
    </citation>
    <scope>NUCLEOTIDE SEQUENCE</scope>
    <source>
        <strain evidence="3">DSM 11080</strain>
    </source>
</reference>
<comment type="caution">
    <text evidence="3">The sequence shown here is derived from an EMBL/GenBank/DDBJ whole genome shotgun (WGS) entry which is preliminary data.</text>
</comment>
<feature type="coiled-coil region" evidence="1">
    <location>
        <begin position="27"/>
        <end position="57"/>
    </location>
</feature>
<reference evidence="3" key="1">
    <citation type="submission" date="2017-08" db="EMBL/GenBank/DDBJ databases">
        <authorList>
            <person name="Imhoff J.F."/>
            <person name="Rahn T."/>
            <person name="Kuenzel S."/>
            <person name="Neulinger S.C."/>
        </authorList>
    </citation>
    <scope>NUCLEOTIDE SEQUENCE</scope>
    <source>
        <strain evidence="3">DSM 11080</strain>
    </source>
</reference>
<evidence type="ECO:0000313" key="3">
    <source>
        <dbReference type="EMBL" id="MBK1706083.1"/>
    </source>
</evidence>
<accession>A0AAJ0XB72</accession>
<dbReference type="EMBL" id="NRSJ01000033">
    <property type="protein sequence ID" value="MBK1706083.1"/>
    <property type="molecule type" value="Genomic_DNA"/>
</dbReference>
<dbReference type="Pfam" id="PF00816">
    <property type="entry name" value="Histone_HNS"/>
    <property type="match status" value="1"/>
</dbReference>
<protein>
    <recommendedName>
        <fullName evidence="2">DNA-binding protein H-NS-like C-terminal domain-containing protein</fullName>
    </recommendedName>
</protein>
<keyword evidence="1" id="KW-0175">Coiled coil</keyword>
<gene>
    <name evidence="3" type="ORF">CKO40_16360</name>
</gene>
<organism evidence="3 4">
    <name type="scientific">Halochromatium glycolicum</name>
    <dbReference type="NCBI Taxonomy" id="85075"/>
    <lineage>
        <taxon>Bacteria</taxon>
        <taxon>Pseudomonadati</taxon>
        <taxon>Pseudomonadota</taxon>
        <taxon>Gammaproteobacteria</taxon>
        <taxon>Chromatiales</taxon>
        <taxon>Chromatiaceae</taxon>
        <taxon>Halochromatium</taxon>
    </lineage>
</organism>
<dbReference type="InterPro" id="IPR027444">
    <property type="entry name" value="H-NS_C_dom"/>
</dbReference>
<dbReference type="Proteomes" id="UP001296776">
    <property type="component" value="Unassembled WGS sequence"/>
</dbReference>
<dbReference type="GO" id="GO:0003677">
    <property type="term" value="F:DNA binding"/>
    <property type="evidence" value="ECO:0007669"/>
    <property type="project" value="InterPro"/>
</dbReference>
<proteinExistence type="predicted"/>
<evidence type="ECO:0000259" key="2">
    <source>
        <dbReference type="Pfam" id="PF00816"/>
    </source>
</evidence>
<keyword evidence="4" id="KW-1185">Reference proteome</keyword>
<sequence length="156" mass="17543">MTPQLVTTPKSITLTETRMDEMHHLSADELKAQLAALSAEQAALEDALKQRHEAEKSEFAAEITALITERGHDVEEIAQLLQGRSSGHKRRRQRVAANEANARYTRYADPDNPENTCTRGRMPNWLIEKMAANGFDPSNAEHRAQFKEQHLVELAA</sequence>
<evidence type="ECO:0000256" key="1">
    <source>
        <dbReference type="SAM" id="Coils"/>
    </source>
</evidence>
<evidence type="ECO:0000313" key="4">
    <source>
        <dbReference type="Proteomes" id="UP001296776"/>
    </source>
</evidence>
<feature type="domain" description="DNA-binding protein H-NS-like C-terminal" evidence="2">
    <location>
        <begin position="106"/>
        <end position="134"/>
    </location>
</feature>
<dbReference type="AlphaFoldDB" id="A0AAJ0XB72"/>
<name>A0AAJ0XB72_9GAMM</name>